<accession>A0ABS4ULK3</accession>
<reference evidence="1 2" key="1">
    <citation type="submission" date="2021-03" db="EMBL/GenBank/DDBJ databases">
        <title>Sequencing the genomes of 1000 actinobacteria strains.</title>
        <authorList>
            <person name="Klenk H.-P."/>
        </authorList>
    </citation>
    <scope>NUCLEOTIDE SEQUENCE [LARGE SCALE GENOMIC DNA]</scope>
    <source>
        <strain evidence="1 2">DSM 18824</strain>
    </source>
</reference>
<comment type="caution">
    <text evidence="1">The sequence shown here is derived from an EMBL/GenBank/DDBJ whole genome shotgun (WGS) entry which is preliminary data.</text>
</comment>
<organism evidence="1 2">
    <name type="scientific">Kribbella aluminosa</name>
    <dbReference type="NCBI Taxonomy" id="416017"/>
    <lineage>
        <taxon>Bacteria</taxon>
        <taxon>Bacillati</taxon>
        <taxon>Actinomycetota</taxon>
        <taxon>Actinomycetes</taxon>
        <taxon>Propionibacteriales</taxon>
        <taxon>Kribbellaceae</taxon>
        <taxon>Kribbella</taxon>
    </lineage>
</organism>
<keyword evidence="2" id="KW-1185">Reference proteome</keyword>
<gene>
    <name evidence="1" type="ORF">JOF29_003619</name>
</gene>
<evidence type="ECO:0000313" key="1">
    <source>
        <dbReference type="EMBL" id="MBP2352536.1"/>
    </source>
</evidence>
<evidence type="ECO:0000313" key="2">
    <source>
        <dbReference type="Proteomes" id="UP000755585"/>
    </source>
</evidence>
<protein>
    <submittedName>
        <fullName evidence="1">Uncharacterized protein</fullName>
    </submittedName>
</protein>
<proteinExistence type="predicted"/>
<dbReference type="RefSeq" id="WP_209695269.1">
    <property type="nucleotide sequence ID" value="NZ_BAAAVU010000009.1"/>
</dbReference>
<sequence length="50" mass="5851">MSELPYAVLRDWAGERDLACWRHQYLEADGDDQAHWIVELQLELADDHAV</sequence>
<dbReference type="Proteomes" id="UP000755585">
    <property type="component" value="Unassembled WGS sequence"/>
</dbReference>
<name>A0ABS4ULK3_9ACTN</name>
<dbReference type="EMBL" id="JAGINT010000001">
    <property type="protein sequence ID" value="MBP2352536.1"/>
    <property type="molecule type" value="Genomic_DNA"/>
</dbReference>